<accession>A0A6J5KQG4</accession>
<dbReference type="EMBL" id="LR796174">
    <property type="protein sequence ID" value="CAB4123536.1"/>
    <property type="molecule type" value="Genomic_DNA"/>
</dbReference>
<sequence length="321" mass="36532">MDSEGLLLLSLNVTELRVLLALRHLADKNGLIKATMEDIGSLTKYGRESIRLAIRGLESANLLDTHRTKRNLGRLYKNEYQLLPVFLASDEKDPIILPEILPENLASTADISNTSNTDISIVINTSYLLESSAFEEEKFKEVVLVNNWKDDDDSIGGFGLLDGEVPASQKKAPVSKRNPKTRYQRPEEEWTAADVASEFSYRLYSKIKGVPAIINTDKLRGALAKWRKDYGTTAIIELEVMGMFFGDARVFDQARKEPHNAHRFFLRMLTTHSQQVTEKYEMDTEEPRREQYVFASDGKRFDNSMPGRASLDMYEDSLRRA</sequence>
<name>A0A6J5KQG4_9CAUD</name>
<proteinExistence type="predicted"/>
<evidence type="ECO:0000313" key="1">
    <source>
        <dbReference type="EMBL" id="CAB4123536.1"/>
    </source>
</evidence>
<gene>
    <name evidence="1" type="ORF">UFOVP46_37</name>
</gene>
<protein>
    <recommendedName>
        <fullName evidence="2">Helix-turn-helix domain containing protein</fullName>
    </recommendedName>
</protein>
<reference evidence="1" key="1">
    <citation type="submission" date="2020-04" db="EMBL/GenBank/DDBJ databases">
        <authorList>
            <person name="Chiriac C."/>
            <person name="Salcher M."/>
            <person name="Ghai R."/>
            <person name="Kavagutti S V."/>
        </authorList>
    </citation>
    <scope>NUCLEOTIDE SEQUENCE</scope>
</reference>
<organism evidence="1">
    <name type="scientific">uncultured Caudovirales phage</name>
    <dbReference type="NCBI Taxonomy" id="2100421"/>
    <lineage>
        <taxon>Viruses</taxon>
        <taxon>Duplodnaviria</taxon>
        <taxon>Heunggongvirae</taxon>
        <taxon>Uroviricota</taxon>
        <taxon>Caudoviricetes</taxon>
        <taxon>Peduoviridae</taxon>
        <taxon>Maltschvirus</taxon>
        <taxon>Maltschvirus maltsch</taxon>
    </lineage>
</organism>
<evidence type="ECO:0008006" key="2">
    <source>
        <dbReference type="Google" id="ProtNLM"/>
    </source>
</evidence>